<keyword evidence="1" id="KW-0812">Transmembrane</keyword>
<accession>A0ABS5Z7K1</accession>
<feature type="transmembrane region" description="Helical" evidence="1">
    <location>
        <begin position="21"/>
        <end position="38"/>
    </location>
</feature>
<dbReference type="Pfam" id="PF11743">
    <property type="entry name" value="DUF3301"/>
    <property type="match status" value="1"/>
</dbReference>
<proteinExistence type="predicted"/>
<name>A0ABS5Z7K1_9GAMM</name>
<evidence type="ECO:0000256" key="1">
    <source>
        <dbReference type="SAM" id="Phobius"/>
    </source>
</evidence>
<gene>
    <name evidence="2" type="ORF">KCG35_03055</name>
</gene>
<keyword evidence="1" id="KW-0472">Membrane</keyword>
<evidence type="ECO:0000313" key="2">
    <source>
        <dbReference type="EMBL" id="MBU2710027.1"/>
    </source>
</evidence>
<reference evidence="2 3" key="1">
    <citation type="submission" date="2021-04" db="EMBL/GenBank/DDBJ databases">
        <authorList>
            <person name="Pira H."/>
            <person name="Risdian C."/>
            <person name="Wink J."/>
        </authorList>
    </citation>
    <scope>NUCLEOTIDE SEQUENCE [LARGE SCALE GENOMIC DNA]</scope>
    <source>
        <strain evidence="2 3">WH53</strain>
    </source>
</reference>
<comment type="caution">
    <text evidence="2">The sequence shown here is derived from an EMBL/GenBank/DDBJ whole genome shotgun (WGS) entry which is preliminary data.</text>
</comment>
<dbReference type="EMBL" id="JAGSOY010000004">
    <property type="protein sequence ID" value="MBU2710027.1"/>
    <property type="molecule type" value="Genomic_DNA"/>
</dbReference>
<keyword evidence="3" id="KW-1185">Reference proteome</keyword>
<sequence length="131" mass="15319">MPLPKLRYTHRFYPLSTKKTMVEGLIICTCIAITWLWLDGIRCKDIARAAGKRACEDLQLQLLDDTVANIKTRLTRNQQGSITLLRYYRFEFTQTGEHRYKGTVQLIGHRIKHIHLDTPDDLESSRQTFLQ</sequence>
<protein>
    <submittedName>
        <fullName evidence="2">DUF3301 domain-containing protein</fullName>
    </submittedName>
</protein>
<keyword evidence="1" id="KW-1133">Transmembrane helix</keyword>
<evidence type="ECO:0000313" key="3">
    <source>
        <dbReference type="Proteomes" id="UP000690515"/>
    </source>
</evidence>
<dbReference type="InterPro" id="IPR021732">
    <property type="entry name" value="DUF3301"/>
</dbReference>
<dbReference type="Proteomes" id="UP000690515">
    <property type="component" value="Unassembled WGS sequence"/>
</dbReference>
<organism evidence="2 3">
    <name type="scientific">Zooshikella harenae</name>
    <dbReference type="NCBI Taxonomy" id="2827238"/>
    <lineage>
        <taxon>Bacteria</taxon>
        <taxon>Pseudomonadati</taxon>
        <taxon>Pseudomonadota</taxon>
        <taxon>Gammaproteobacteria</taxon>
        <taxon>Oceanospirillales</taxon>
        <taxon>Zooshikellaceae</taxon>
        <taxon>Zooshikella</taxon>
    </lineage>
</organism>
<dbReference type="RefSeq" id="WP_215818190.1">
    <property type="nucleotide sequence ID" value="NZ_JAGSOY010000004.1"/>
</dbReference>